<feature type="domain" description="SMP-30/Gluconolactonase/LRE-like region" evidence="1">
    <location>
        <begin position="14"/>
        <end position="184"/>
    </location>
</feature>
<protein>
    <recommendedName>
        <fullName evidence="1">SMP-30/Gluconolactonase/LRE-like region domain-containing protein</fullName>
    </recommendedName>
</protein>
<dbReference type="AlphaFoldDB" id="A0A382FJT0"/>
<dbReference type="InterPro" id="IPR011042">
    <property type="entry name" value="6-blade_b-propeller_TolB-like"/>
</dbReference>
<dbReference type="Gene3D" id="2.120.10.30">
    <property type="entry name" value="TolB, C-terminal domain"/>
    <property type="match status" value="1"/>
</dbReference>
<dbReference type="SUPFAM" id="SSF63829">
    <property type="entry name" value="Calcium-dependent phosphotriesterase"/>
    <property type="match status" value="1"/>
</dbReference>
<organism evidence="2">
    <name type="scientific">marine metagenome</name>
    <dbReference type="NCBI Taxonomy" id="408172"/>
    <lineage>
        <taxon>unclassified sequences</taxon>
        <taxon>metagenomes</taxon>
        <taxon>ecological metagenomes</taxon>
    </lineage>
</organism>
<dbReference type="EMBL" id="UINC01049917">
    <property type="protein sequence ID" value="SVB62251.1"/>
    <property type="molecule type" value="Genomic_DNA"/>
</dbReference>
<sequence>MAGTPEVLVDNLYFPEGPRWRVGDDGKGWLWFSDVLAGQVRRVDLSGHCETIAEVPELPSGLGWWPDGTLVVVSLGDGKLMAIGDDGEVRPVADMKALDGLSCNDMVLGPDGRGYVGSFQELDEDRLPGPGNMPAFSHIHLVEPDPDQPGQGRCRTVADRMTFPNGPVITPDGKTYLVAETFANR</sequence>
<evidence type="ECO:0000313" key="2">
    <source>
        <dbReference type="EMBL" id="SVB62251.1"/>
    </source>
</evidence>
<name>A0A382FJT0_9ZZZZ</name>
<gene>
    <name evidence="2" type="ORF">METZ01_LOCUS215105</name>
</gene>
<evidence type="ECO:0000259" key="1">
    <source>
        <dbReference type="Pfam" id="PF08450"/>
    </source>
</evidence>
<proteinExistence type="predicted"/>
<feature type="non-terminal residue" evidence="2">
    <location>
        <position position="185"/>
    </location>
</feature>
<dbReference type="InterPro" id="IPR013658">
    <property type="entry name" value="SGL"/>
</dbReference>
<reference evidence="2" key="1">
    <citation type="submission" date="2018-05" db="EMBL/GenBank/DDBJ databases">
        <authorList>
            <person name="Lanie J.A."/>
            <person name="Ng W.-L."/>
            <person name="Kazmierczak K.M."/>
            <person name="Andrzejewski T.M."/>
            <person name="Davidsen T.M."/>
            <person name="Wayne K.J."/>
            <person name="Tettelin H."/>
            <person name="Glass J.I."/>
            <person name="Rusch D."/>
            <person name="Podicherti R."/>
            <person name="Tsui H.-C.T."/>
            <person name="Winkler M.E."/>
        </authorList>
    </citation>
    <scope>NUCLEOTIDE SEQUENCE</scope>
</reference>
<dbReference type="Pfam" id="PF08450">
    <property type="entry name" value="SGL"/>
    <property type="match status" value="1"/>
</dbReference>
<accession>A0A382FJT0</accession>